<feature type="coiled-coil region" evidence="1">
    <location>
        <begin position="94"/>
        <end position="124"/>
    </location>
</feature>
<feature type="region of interest" description="Disordered" evidence="2">
    <location>
        <begin position="449"/>
        <end position="474"/>
    </location>
</feature>
<dbReference type="InterPro" id="IPR046347">
    <property type="entry name" value="bZIP_sf"/>
</dbReference>
<sequence length="578" mass="63399">MRYPQADFPVLSAETYDVGYQFRGIVHKQTPGDPPFMEDPPASRKRKGTDVIVDQDEGEEGKKRARGRPRLNPKDHTQAERRRTQIRLAQRAYRNRKESAIAELESQVRDLKEVNDEMRDAFQRLLDSATRQGVLAREPEFGQQLRKFQALVRRPREDGAEDESALVAEVEDSPRGSRPESAKSPSTQGATTAEAKHNRPEQLYGGLLIAPERGAQPQSHSLTGLTGSSMNDDIGNYQIIAAPTIENASSALDTSFMFRSAPDSWSFSPWSSLPVPASMAYQESGFARRLHRYAVEKAAYLICMKNPPHETITRVFGFARLFETTDQIRERTLATLAKTRDQPLHNWNYPFHSLGGAGTHFPDRGGAGGFRLGPMDEAASHIRDSLLTVSQNIRMPGLQGLFWDCDEVEWYMRLNGVLVPDVAADFCSVHLQPGSFRYQEVCHRGADDHAPHGAAPAPASLFAPEPSHDGTSMAASSATSDAWQQADASGEFMGPAAAQAAIHGMTQGFAGSTLQAYGSSGVADPLSGSADGNLAQLDITKFLNGLVSRAACLGRTPGFRPKDVDAAFWESVIMEREL</sequence>
<comment type="caution">
    <text evidence="3">The sequence shown here is derived from an EMBL/GenBank/DDBJ whole genome shotgun (WGS) entry which is preliminary data.</text>
</comment>
<evidence type="ECO:0008006" key="5">
    <source>
        <dbReference type="Google" id="ProtNLM"/>
    </source>
</evidence>
<dbReference type="SUPFAM" id="SSF57959">
    <property type="entry name" value="Leucine zipper domain"/>
    <property type="match status" value="1"/>
</dbReference>
<reference evidence="3 4" key="1">
    <citation type="submission" date="2018-06" db="EMBL/GenBank/DDBJ databases">
        <title>Complete Genomes of Monosporascus.</title>
        <authorList>
            <person name="Robinson A.J."/>
            <person name="Natvig D.O."/>
        </authorList>
    </citation>
    <scope>NUCLEOTIDE SEQUENCE [LARGE SCALE GENOMIC DNA]</scope>
    <source>
        <strain evidence="3 4">CBS 609.92</strain>
    </source>
</reference>
<keyword evidence="1" id="KW-0175">Coiled coil</keyword>
<dbReference type="Gene3D" id="1.20.5.170">
    <property type="match status" value="1"/>
</dbReference>
<dbReference type="CDD" id="cd14688">
    <property type="entry name" value="bZIP_YAP"/>
    <property type="match status" value="1"/>
</dbReference>
<keyword evidence="4" id="KW-1185">Reference proteome</keyword>
<dbReference type="PANTHER" id="PTHR40618">
    <property type="entry name" value="B-ZIP TRANSCRIPTION FACTOR (EUROFUNG)-RELATED"/>
    <property type="match status" value="1"/>
</dbReference>
<feature type="region of interest" description="Disordered" evidence="2">
    <location>
        <begin position="26"/>
        <end position="83"/>
    </location>
</feature>
<gene>
    <name evidence="3" type="ORF">DL762_009194</name>
</gene>
<feature type="region of interest" description="Disordered" evidence="2">
    <location>
        <begin position="154"/>
        <end position="200"/>
    </location>
</feature>
<evidence type="ECO:0000256" key="2">
    <source>
        <dbReference type="SAM" id="MobiDB-lite"/>
    </source>
</evidence>
<dbReference type="Proteomes" id="UP000294003">
    <property type="component" value="Unassembled WGS sequence"/>
</dbReference>
<name>A0ABY0GYN6_9PEZI</name>
<evidence type="ECO:0000256" key="1">
    <source>
        <dbReference type="SAM" id="Coils"/>
    </source>
</evidence>
<evidence type="ECO:0000313" key="4">
    <source>
        <dbReference type="Proteomes" id="UP000294003"/>
    </source>
</evidence>
<evidence type="ECO:0000313" key="3">
    <source>
        <dbReference type="EMBL" id="RYO77537.1"/>
    </source>
</evidence>
<protein>
    <recommendedName>
        <fullName evidence="5">BZIP domain-containing protein</fullName>
    </recommendedName>
</protein>
<proteinExistence type="predicted"/>
<organism evidence="3 4">
    <name type="scientific">Monosporascus cannonballus</name>
    <dbReference type="NCBI Taxonomy" id="155416"/>
    <lineage>
        <taxon>Eukaryota</taxon>
        <taxon>Fungi</taxon>
        <taxon>Dikarya</taxon>
        <taxon>Ascomycota</taxon>
        <taxon>Pezizomycotina</taxon>
        <taxon>Sordariomycetes</taxon>
        <taxon>Xylariomycetidae</taxon>
        <taxon>Xylariales</taxon>
        <taxon>Xylariales incertae sedis</taxon>
        <taxon>Monosporascus</taxon>
    </lineage>
</organism>
<accession>A0ABY0GYN6</accession>
<feature type="compositionally biased region" description="Basic and acidic residues" evidence="2">
    <location>
        <begin position="172"/>
        <end position="181"/>
    </location>
</feature>
<feature type="compositionally biased region" description="Basic and acidic residues" evidence="2">
    <location>
        <begin position="72"/>
        <end position="83"/>
    </location>
</feature>
<dbReference type="PANTHER" id="PTHR40618:SF1">
    <property type="entry name" value="B-ZIP TRANSCRIPTION FACTOR (EUROFUNG)"/>
    <property type="match status" value="1"/>
</dbReference>
<dbReference type="EMBL" id="QJNS01000453">
    <property type="protein sequence ID" value="RYO77537.1"/>
    <property type="molecule type" value="Genomic_DNA"/>
</dbReference>